<protein>
    <recommendedName>
        <fullName evidence="1">DUF4097 domain-containing protein</fullName>
    </recommendedName>
</protein>
<evidence type="ECO:0000259" key="1">
    <source>
        <dbReference type="Pfam" id="PF13349"/>
    </source>
</evidence>
<comment type="caution">
    <text evidence="2">The sequence shown here is derived from an EMBL/GenBank/DDBJ whole genome shotgun (WGS) entry which is preliminary data.</text>
</comment>
<dbReference type="Pfam" id="PF13349">
    <property type="entry name" value="DUF4097"/>
    <property type="match status" value="1"/>
</dbReference>
<dbReference type="Proteomes" id="UP000027345">
    <property type="component" value="Unassembled WGS sequence"/>
</dbReference>
<gene>
    <name evidence="2" type="ORF">DV20_25300</name>
</gene>
<dbReference type="AlphaFoldDB" id="A0A066U5H8"/>
<keyword evidence="3" id="KW-1185">Reference proteome</keyword>
<feature type="domain" description="DUF4097" evidence="1">
    <location>
        <begin position="124"/>
        <end position="254"/>
    </location>
</feature>
<dbReference type="STRING" id="287986.DV20_25300"/>
<dbReference type="eggNOG" id="COG3595">
    <property type="taxonomic scope" value="Bacteria"/>
</dbReference>
<dbReference type="OrthoDB" id="4331847at2"/>
<proteinExistence type="predicted"/>
<evidence type="ECO:0000313" key="3">
    <source>
        <dbReference type="Proteomes" id="UP000027345"/>
    </source>
</evidence>
<dbReference type="InterPro" id="IPR025164">
    <property type="entry name" value="Toastrack_DUF4097"/>
</dbReference>
<accession>A0A066U5H8</accession>
<sequence>MARPLLALGGIVLIGIGVATALGWGWGSDFDNTGTVAQTIRGVKLEADSGAVKIRTGPGPATVREKVSYHWRNKPEGPFYRVDGDQLVLGSCGTNCSVAFEVVVPEGVAVTGKVDSGGLDVAGMSSVDVHVDSGQARVEDVPGTVKLSLDSGSTDLRNVGAVQLRSESGGVTGKDVHGPVDVTSSSGSVEFTLVQANDVKVHAESGSVELTVPGGPYRVQGDSDSGHRDIGVQTDGSAPHVLDLTTESGSVTVRAA</sequence>
<dbReference type="RefSeq" id="WP_043784257.1">
    <property type="nucleotide sequence ID" value="NZ_JMQI01000052.1"/>
</dbReference>
<dbReference type="EMBL" id="JMQI01000052">
    <property type="protein sequence ID" value="KDN19483.1"/>
    <property type="molecule type" value="Genomic_DNA"/>
</dbReference>
<organism evidence="2 3">
    <name type="scientific">Amycolatopsis rifamycinica</name>
    <dbReference type="NCBI Taxonomy" id="287986"/>
    <lineage>
        <taxon>Bacteria</taxon>
        <taxon>Bacillati</taxon>
        <taxon>Actinomycetota</taxon>
        <taxon>Actinomycetes</taxon>
        <taxon>Pseudonocardiales</taxon>
        <taxon>Pseudonocardiaceae</taxon>
        <taxon>Amycolatopsis</taxon>
    </lineage>
</organism>
<evidence type="ECO:0000313" key="2">
    <source>
        <dbReference type="EMBL" id="KDN19483.1"/>
    </source>
</evidence>
<reference evidence="2 3" key="1">
    <citation type="submission" date="2014-05" db="EMBL/GenBank/DDBJ databases">
        <title>Draft genome sequence of Amycolatopsis rifamycinica DSM 46095.</title>
        <authorList>
            <person name="Lal R."/>
            <person name="Saxena A."/>
            <person name="Kumari R."/>
            <person name="Mukherjee U."/>
            <person name="Singh P."/>
            <person name="Sangwan N."/>
            <person name="Mahato N.K."/>
        </authorList>
    </citation>
    <scope>NUCLEOTIDE SEQUENCE [LARGE SCALE GENOMIC DNA]</scope>
    <source>
        <strain evidence="2 3">DSM 46095</strain>
    </source>
</reference>
<name>A0A066U5H8_9PSEU</name>